<sequence length="279" mass="31053">MDDDRDPSDSASEPGPERTPGSEYDQETEPLPQVIRIEKPPPSGARTSGGPRSTGARTTGGTRSTGGTSTPRRRRRADRRMTLPGRVGSGEQIPSKVVDNYLFGSETFRGEWRKHPIFLWKQILAAALSPFVVGYLGGVLANAAPIILRIILLLWVLLLLWVMWGVADWYYDRFVLTNKRIMEVSGIVTRKVAMMPLGRVTDMAYNQTVLGRMLNYGTFIVESAGQDQALREISTLPRPNALYLLMCDEMYGSTEAVPPKRTRTRKRDSAGTPGPWRAD</sequence>
<feature type="region of interest" description="Disordered" evidence="1">
    <location>
        <begin position="1"/>
        <end position="89"/>
    </location>
</feature>
<evidence type="ECO:0000256" key="2">
    <source>
        <dbReference type="SAM" id="Phobius"/>
    </source>
</evidence>
<feature type="compositionally biased region" description="Low complexity" evidence="1">
    <location>
        <begin position="46"/>
        <end position="70"/>
    </location>
</feature>
<evidence type="ECO:0000313" key="5">
    <source>
        <dbReference type="Proteomes" id="UP001500618"/>
    </source>
</evidence>
<evidence type="ECO:0000256" key="1">
    <source>
        <dbReference type="SAM" id="MobiDB-lite"/>
    </source>
</evidence>
<evidence type="ECO:0000313" key="4">
    <source>
        <dbReference type="EMBL" id="GAA1705907.1"/>
    </source>
</evidence>
<feature type="domain" description="YdbS-like PH" evidence="3">
    <location>
        <begin position="169"/>
        <end position="242"/>
    </location>
</feature>
<protein>
    <recommendedName>
        <fullName evidence="3">YdbS-like PH domain-containing protein</fullName>
    </recommendedName>
</protein>
<feature type="transmembrane region" description="Helical" evidence="2">
    <location>
        <begin position="146"/>
        <end position="171"/>
    </location>
</feature>
<keyword evidence="2" id="KW-0812">Transmembrane</keyword>
<gene>
    <name evidence="4" type="ORF">GCM10009765_64180</name>
</gene>
<evidence type="ECO:0000259" key="3">
    <source>
        <dbReference type="Pfam" id="PF03703"/>
    </source>
</evidence>
<keyword evidence="5" id="KW-1185">Reference proteome</keyword>
<reference evidence="4 5" key="1">
    <citation type="journal article" date="2019" name="Int. J. Syst. Evol. Microbiol.">
        <title>The Global Catalogue of Microorganisms (GCM) 10K type strain sequencing project: providing services to taxonomists for standard genome sequencing and annotation.</title>
        <authorList>
            <consortium name="The Broad Institute Genomics Platform"/>
            <consortium name="The Broad Institute Genome Sequencing Center for Infectious Disease"/>
            <person name="Wu L."/>
            <person name="Ma J."/>
        </authorList>
    </citation>
    <scope>NUCLEOTIDE SEQUENCE [LARGE SCALE GENOMIC DNA]</scope>
    <source>
        <strain evidence="4 5">JCM 14718</strain>
    </source>
</reference>
<organism evidence="4 5">
    <name type="scientific">Fodinicola feengrottensis</name>
    <dbReference type="NCBI Taxonomy" id="435914"/>
    <lineage>
        <taxon>Bacteria</taxon>
        <taxon>Bacillati</taxon>
        <taxon>Actinomycetota</taxon>
        <taxon>Actinomycetes</taxon>
        <taxon>Mycobacteriales</taxon>
        <taxon>Fodinicola</taxon>
    </lineage>
</organism>
<dbReference type="EMBL" id="BAAANY010000031">
    <property type="protein sequence ID" value="GAA1705907.1"/>
    <property type="molecule type" value="Genomic_DNA"/>
</dbReference>
<dbReference type="RefSeq" id="WP_344313996.1">
    <property type="nucleotide sequence ID" value="NZ_BAAANY010000031.1"/>
</dbReference>
<dbReference type="Proteomes" id="UP001500618">
    <property type="component" value="Unassembled WGS sequence"/>
</dbReference>
<dbReference type="PANTHER" id="PTHR37938:SF1">
    <property type="entry name" value="BLL0215 PROTEIN"/>
    <property type="match status" value="1"/>
</dbReference>
<dbReference type="PANTHER" id="PTHR37938">
    <property type="entry name" value="BLL0215 PROTEIN"/>
    <property type="match status" value="1"/>
</dbReference>
<dbReference type="Pfam" id="PF03703">
    <property type="entry name" value="bPH_2"/>
    <property type="match status" value="1"/>
</dbReference>
<comment type="caution">
    <text evidence="4">The sequence shown here is derived from an EMBL/GenBank/DDBJ whole genome shotgun (WGS) entry which is preliminary data.</text>
</comment>
<name>A0ABN2IIV7_9ACTN</name>
<keyword evidence="2" id="KW-0472">Membrane</keyword>
<accession>A0ABN2IIV7</accession>
<dbReference type="InterPro" id="IPR005182">
    <property type="entry name" value="YdbS-like_PH"/>
</dbReference>
<feature type="transmembrane region" description="Helical" evidence="2">
    <location>
        <begin position="118"/>
        <end position="140"/>
    </location>
</feature>
<proteinExistence type="predicted"/>
<feature type="region of interest" description="Disordered" evidence="1">
    <location>
        <begin position="256"/>
        <end position="279"/>
    </location>
</feature>
<keyword evidence="2" id="KW-1133">Transmembrane helix</keyword>